<keyword evidence="2" id="KW-1185">Reference proteome</keyword>
<accession>A0A0D6JH87</accession>
<proteinExistence type="predicted"/>
<dbReference type="EMBL" id="LN829119">
    <property type="protein sequence ID" value="CPR20693.1"/>
    <property type="molecule type" value="Genomic_DNA"/>
</dbReference>
<gene>
    <name evidence="1" type="ORF">YBN1229_v1_2724</name>
</gene>
<organism evidence="1 2">
    <name type="scientific">Candidatus Filomicrobium marinum</name>
    <dbReference type="NCBI Taxonomy" id="1608628"/>
    <lineage>
        <taxon>Bacteria</taxon>
        <taxon>Pseudomonadati</taxon>
        <taxon>Pseudomonadota</taxon>
        <taxon>Alphaproteobacteria</taxon>
        <taxon>Hyphomicrobiales</taxon>
        <taxon>Hyphomicrobiaceae</taxon>
        <taxon>Filomicrobium</taxon>
    </lineage>
</organism>
<dbReference type="AlphaFoldDB" id="A0A0D6JH87"/>
<dbReference type="KEGG" id="fil:BN1229_v1_3199"/>
<evidence type="ECO:0000313" key="2">
    <source>
        <dbReference type="Proteomes" id="UP000033187"/>
    </source>
</evidence>
<sequence length="65" mass="6692">MITSAVSQGLPTSLIDVGRRRGDVPSPATAERGSGFGPVAFFVWNMFAAAASQLTCNPVILAGLL</sequence>
<protein>
    <submittedName>
        <fullName evidence="1">Uncharacterized protein</fullName>
    </submittedName>
</protein>
<reference evidence="2" key="1">
    <citation type="submission" date="2015-02" db="EMBL/GenBank/DDBJ databases">
        <authorList>
            <person name="Chooi Y.-H."/>
        </authorList>
    </citation>
    <scope>NUCLEOTIDE SEQUENCE [LARGE SCALE GENOMIC DNA]</scope>
    <source>
        <strain evidence="2">strain Y</strain>
    </source>
</reference>
<name>A0A0D6JH87_9HYPH</name>
<dbReference type="KEGG" id="fiy:BN1229_v1_2724"/>
<dbReference type="Proteomes" id="UP000033187">
    <property type="component" value="Chromosome 1"/>
</dbReference>
<evidence type="ECO:0000313" key="1">
    <source>
        <dbReference type="EMBL" id="CPR20693.1"/>
    </source>
</evidence>